<dbReference type="GO" id="GO:0033981">
    <property type="term" value="F:D-dopachrome decarboxylase activity"/>
    <property type="evidence" value="ECO:0007669"/>
    <property type="project" value="UniProtKB-EC"/>
</dbReference>
<evidence type="ECO:0000256" key="4">
    <source>
        <dbReference type="ARBA" id="ARBA00022490"/>
    </source>
</evidence>
<proteinExistence type="inferred from homology"/>
<evidence type="ECO:0000256" key="2">
    <source>
        <dbReference type="ARBA" id="ARBA00005851"/>
    </source>
</evidence>
<evidence type="ECO:0000256" key="9">
    <source>
        <dbReference type="ARBA" id="ARBA00038884"/>
    </source>
</evidence>
<dbReference type="PANTHER" id="PTHR11954:SF22">
    <property type="entry name" value="D-DOPACHROME DECARBOXYLASE"/>
    <property type="match status" value="1"/>
</dbReference>
<evidence type="ECO:0000256" key="1">
    <source>
        <dbReference type="ARBA" id="ARBA00004496"/>
    </source>
</evidence>
<organism evidence="10 11">
    <name type="scientific">Elysia marginata</name>
    <dbReference type="NCBI Taxonomy" id="1093978"/>
    <lineage>
        <taxon>Eukaryota</taxon>
        <taxon>Metazoa</taxon>
        <taxon>Spiralia</taxon>
        <taxon>Lophotrochozoa</taxon>
        <taxon>Mollusca</taxon>
        <taxon>Gastropoda</taxon>
        <taxon>Heterobranchia</taxon>
        <taxon>Euthyneura</taxon>
        <taxon>Panpulmonata</taxon>
        <taxon>Sacoglossa</taxon>
        <taxon>Placobranchoidea</taxon>
        <taxon>Plakobranchidae</taxon>
        <taxon>Elysia</taxon>
    </lineage>
</organism>
<dbReference type="Proteomes" id="UP000762676">
    <property type="component" value="Unassembled WGS sequence"/>
</dbReference>
<evidence type="ECO:0000256" key="5">
    <source>
        <dbReference type="ARBA" id="ARBA00022990"/>
    </source>
</evidence>
<comment type="subunit">
    <text evidence="3">Homotrimer.</text>
</comment>
<keyword evidence="11" id="KW-1185">Reference proteome</keyword>
<dbReference type="Pfam" id="PF01187">
    <property type="entry name" value="MIF"/>
    <property type="match status" value="1"/>
</dbReference>
<sequence length="100" mass="11186">MPLCQLFTSRRDSELKEGIELRLAQVVAETLGKPLERVTVVILANQRFLRMGTLEPASLLSITSVGAFDEKRNPTYTPALKHVLQIELDLPAERRVISSV</sequence>
<keyword evidence="6" id="KW-0470">Melanin biosynthesis</keyword>
<comment type="subcellular location">
    <subcellularLocation>
        <location evidence="1">Cytoplasm</location>
    </subcellularLocation>
</comment>
<comment type="caution">
    <text evidence="10">The sequence shown here is derived from an EMBL/GenBank/DDBJ whole genome shotgun (WGS) entry which is preliminary data.</text>
</comment>
<evidence type="ECO:0000313" key="10">
    <source>
        <dbReference type="EMBL" id="GFR99590.1"/>
    </source>
</evidence>
<dbReference type="GO" id="GO:0050178">
    <property type="term" value="F:phenylpyruvate tautomerase activity"/>
    <property type="evidence" value="ECO:0007669"/>
    <property type="project" value="TreeGrafter"/>
</dbReference>
<evidence type="ECO:0000256" key="7">
    <source>
        <dbReference type="ARBA" id="ARBA00023239"/>
    </source>
</evidence>
<dbReference type="SUPFAM" id="SSF55331">
    <property type="entry name" value="Tautomerase/MIF"/>
    <property type="match status" value="1"/>
</dbReference>
<evidence type="ECO:0000256" key="8">
    <source>
        <dbReference type="ARBA" id="ARBA00037460"/>
    </source>
</evidence>
<dbReference type="InterPro" id="IPR001398">
    <property type="entry name" value="Macrophage_inhib_fac"/>
</dbReference>
<comment type="similarity">
    <text evidence="2">Belongs to the MIF family.</text>
</comment>
<protein>
    <recommendedName>
        <fullName evidence="9">D-dopachrome decarboxylase</fullName>
        <ecNumber evidence="9">4.1.1.84</ecNumber>
    </recommendedName>
</protein>
<dbReference type="GO" id="GO:0005737">
    <property type="term" value="C:cytoplasm"/>
    <property type="evidence" value="ECO:0007669"/>
    <property type="project" value="UniProtKB-SubCell"/>
</dbReference>
<name>A0AAV4HSB8_9GAST</name>
<dbReference type="Gene3D" id="3.30.429.10">
    <property type="entry name" value="Macrophage Migration Inhibitory Factor"/>
    <property type="match status" value="1"/>
</dbReference>
<dbReference type="EMBL" id="BMAT01009152">
    <property type="protein sequence ID" value="GFR99590.1"/>
    <property type="molecule type" value="Genomic_DNA"/>
</dbReference>
<comment type="function">
    <text evidence="8">Tautomerization of D-dopachrome with decarboxylation to give 5,6-dihydroxyindole (DHI).</text>
</comment>
<accession>A0AAV4HSB8</accession>
<evidence type="ECO:0000256" key="3">
    <source>
        <dbReference type="ARBA" id="ARBA00011233"/>
    </source>
</evidence>
<keyword evidence="5" id="KW-0007">Acetylation</keyword>
<dbReference type="AlphaFoldDB" id="A0AAV4HSB8"/>
<dbReference type="GO" id="GO:0042438">
    <property type="term" value="P:melanin biosynthetic process"/>
    <property type="evidence" value="ECO:0007669"/>
    <property type="project" value="UniProtKB-KW"/>
</dbReference>
<keyword evidence="4" id="KW-0963">Cytoplasm</keyword>
<keyword evidence="7" id="KW-0456">Lyase</keyword>
<evidence type="ECO:0000256" key="6">
    <source>
        <dbReference type="ARBA" id="ARBA00023101"/>
    </source>
</evidence>
<dbReference type="GO" id="GO:0005615">
    <property type="term" value="C:extracellular space"/>
    <property type="evidence" value="ECO:0007669"/>
    <property type="project" value="TreeGrafter"/>
</dbReference>
<evidence type="ECO:0000313" key="11">
    <source>
        <dbReference type="Proteomes" id="UP000762676"/>
    </source>
</evidence>
<reference evidence="10 11" key="1">
    <citation type="journal article" date="2021" name="Elife">
        <title>Chloroplast acquisition without the gene transfer in kleptoplastic sea slugs, Plakobranchus ocellatus.</title>
        <authorList>
            <person name="Maeda T."/>
            <person name="Takahashi S."/>
            <person name="Yoshida T."/>
            <person name="Shimamura S."/>
            <person name="Takaki Y."/>
            <person name="Nagai Y."/>
            <person name="Toyoda A."/>
            <person name="Suzuki Y."/>
            <person name="Arimoto A."/>
            <person name="Ishii H."/>
            <person name="Satoh N."/>
            <person name="Nishiyama T."/>
            <person name="Hasebe M."/>
            <person name="Maruyama T."/>
            <person name="Minagawa J."/>
            <person name="Obokata J."/>
            <person name="Shigenobu S."/>
        </authorList>
    </citation>
    <scope>NUCLEOTIDE SEQUENCE [LARGE SCALE GENOMIC DNA]</scope>
</reference>
<dbReference type="InterPro" id="IPR014347">
    <property type="entry name" value="Tautomerase/MIF_sf"/>
</dbReference>
<gene>
    <name evidence="10" type="ORF">ElyMa_004532000</name>
</gene>
<dbReference type="EC" id="4.1.1.84" evidence="9"/>
<dbReference type="PANTHER" id="PTHR11954">
    <property type="entry name" value="D-DOPACHROME DECARBOXYLASE"/>
    <property type="match status" value="1"/>
</dbReference>